<evidence type="ECO:0000313" key="2">
    <source>
        <dbReference type="Proteomes" id="UP001165444"/>
    </source>
</evidence>
<protein>
    <submittedName>
        <fullName evidence="1">Uncharacterized protein</fullName>
    </submittedName>
</protein>
<comment type="caution">
    <text evidence="1">The sequence shown here is derived from an EMBL/GenBank/DDBJ whole genome shotgun (WGS) entry which is preliminary data.</text>
</comment>
<sequence length="152" mass="16631">MAETTVTVGWGQPKIEVKKLGDVSGEWQAFATPVEGTTQLTTTQGDKMEAKIEGGENEAVKYKKNTYQLVFDVRQVPERTDPIIDSDGVVADEYSVRITPENATAIGALIDRASVNVQKKFDAENGLVKTYTFDVLKAPTGDSVKFKVITDE</sequence>
<dbReference type="RefSeq" id="WP_243326236.1">
    <property type="nucleotide sequence ID" value="NZ_JAKZMM010000043.1"/>
</dbReference>
<proteinExistence type="predicted"/>
<dbReference type="Proteomes" id="UP001165444">
    <property type="component" value="Unassembled WGS sequence"/>
</dbReference>
<accession>A0ABT0C480</accession>
<organism evidence="1 2">
    <name type="scientific">Parabacteroides faecalis</name>
    <dbReference type="NCBI Taxonomy" id="2924040"/>
    <lineage>
        <taxon>Bacteria</taxon>
        <taxon>Pseudomonadati</taxon>
        <taxon>Bacteroidota</taxon>
        <taxon>Bacteroidia</taxon>
        <taxon>Bacteroidales</taxon>
        <taxon>Tannerellaceae</taxon>
        <taxon>Parabacteroides</taxon>
    </lineage>
</organism>
<reference evidence="1 2" key="1">
    <citation type="submission" date="2022-03" db="EMBL/GenBank/DDBJ databases">
        <title>Parabacteroides sp. nov. isolated from swine feces.</title>
        <authorList>
            <person name="Bak J.E."/>
        </authorList>
    </citation>
    <scope>NUCLEOTIDE SEQUENCE [LARGE SCALE GENOMIC DNA]</scope>
    <source>
        <strain evidence="1 2">AGMB00274</strain>
    </source>
</reference>
<keyword evidence="2" id="KW-1185">Reference proteome</keyword>
<gene>
    <name evidence="1" type="ORF">MUN53_14560</name>
</gene>
<dbReference type="EMBL" id="JAKZMM010000043">
    <property type="protein sequence ID" value="MCJ2381812.1"/>
    <property type="molecule type" value="Genomic_DNA"/>
</dbReference>
<evidence type="ECO:0000313" key="1">
    <source>
        <dbReference type="EMBL" id="MCJ2381812.1"/>
    </source>
</evidence>
<name>A0ABT0C480_9BACT</name>